<name>A0AAE2CF08_9LAMI</name>
<accession>A0AAE2CF08</accession>
<evidence type="ECO:0000313" key="1">
    <source>
        <dbReference type="EMBL" id="KAK4419672.1"/>
    </source>
</evidence>
<reference evidence="1" key="2">
    <citation type="journal article" date="2024" name="Plant">
        <title>Genomic evolution and insights into agronomic trait innovations of Sesamum species.</title>
        <authorList>
            <person name="Miao H."/>
            <person name="Wang L."/>
            <person name="Qu L."/>
            <person name="Liu H."/>
            <person name="Sun Y."/>
            <person name="Le M."/>
            <person name="Wang Q."/>
            <person name="Wei S."/>
            <person name="Zheng Y."/>
            <person name="Lin W."/>
            <person name="Duan Y."/>
            <person name="Cao H."/>
            <person name="Xiong S."/>
            <person name="Wang X."/>
            <person name="Wei L."/>
            <person name="Li C."/>
            <person name="Ma Q."/>
            <person name="Ju M."/>
            <person name="Zhao R."/>
            <person name="Li G."/>
            <person name="Mu C."/>
            <person name="Tian Q."/>
            <person name="Mei H."/>
            <person name="Zhang T."/>
            <person name="Gao T."/>
            <person name="Zhang H."/>
        </authorList>
    </citation>
    <scope>NUCLEOTIDE SEQUENCE</scope>
    <source>
        <strain evidence="1">3651</strain>
    </source>
</reference>
<keyword evidence="2" id="KW-1185">Reference proteome</keyword>
<proteinExistence type="predicted"/>
<protein>
    <submittedName>
        <fullName evidence="1">Uncharacterized protein</fullName>
    </submittedName>
</protein>
<organism evidence="1 2">
    <name type="scientific">Sesamum alatum</name>
    <dbReference type="NCBI Taxonomy" id="300844"/>
    <lineage>
        <taxon>Eukaryota</taxon>
        <taxon>Viridiplantae</taxon>
        <taxon>Streptophyta</taxon>
        <taxon>Embryophyta</taxon>
        <taxon>Tracheophyta</taxon>
        <taxon>Spermatophyta</taxon>
        <taxon>Magnoliopsida</taxon>
        <taxon>eudicotyledons</taxon>
        <taxon>Gunneridae</taxon>
        <taxon>Pentapetalae</taxon>
        <taxon>asterids</taxon>
        <taxon>lamiids</taxon>
        <taxon>Lamiales</taxon>
        <taxon>Pedaliaceae</taxon>
        <taxon>Sesamum</taxon>
    </lineage>
</organism>
<sequence>MGPGSHLRQRLKECEEDLLCWSDSLNINRRCKKEIEEELVYLNYGQISAEQKQIATWLRGELEELVACEEVKWQERSKTEWLTSGDHNMKFFHVRAPNRRRENWISGLRDAYGHRTEDKTNLKGIVHDFLSNLFSSENP</sequence>
<reference evidence="1" key="1">
    <citation type="submission" date="2020-06" db="EMBL/GenBank/DDBJ databases">
        <authorList>
            <person name="Li T."/>
            <person name="Hu X."/>
            <person name="Zhang T."/>
            <person name="Song X."/>
            <person name="Zhang H."/>
            <person name="Dai N."/>
            <person name="Sheng W."/>
            <person name="Hou X."/>
            <person name="Wei L."/>
        </authorList>
    </citation>
    <scope>NUCLEOTIDE SEQUENCE</scope>
    <source>
        <strain evidence="1">3651</strain>
        <tissue evidence="1">Leaf</tissue>
    </source>
</reference>
<evidence type="ECO:0000313" key="2">
    <source>
        <dbReference type="Proteomes" id="UP001293254"/>
    </source>
</evidence>
<dbReference type="Proteomes" id="UP001293254">
    <property type="component" value="Unassembled WGS sequence"/>
</dbReference>
<dbReference type="EMBL" id="JACGWO010000009">
    <property type="protein sequence ID" value="KAK4419672.1"/>
    <property type="molecule type" value="Genomic_DNA"/>
</dbReference>
<comment type="caution">
    <text evidence="1">The sequence shown here is derived from an EMBL/GenBank/DDBJ whole genome shotgun (WGS) entry which is preliminary data.</text>
</comment>
<dbReference type="AlphaFoldDB" id="A0AAE2CF08"/>
<gene>
    <name evidence="1" type="ORF">Salat_2380100</name>
</gene>